<keyword evidence="5" id="KW-0539">Nucleus</keyword>
<evidence type="ECO:0000256" key="3">
    <source>
        <dbReference type="ARBA" id="ARBA00023015"/>
    </source>
</evidence>
<evidence type="ECO:0000256" key="4">
    <source>
        <dbReference type="ARBA" id="ARBA00023163"/>
    </source>
</evidence>
<comment type="subcellular location">
    <subcellularLocation>
        <location evidence="1">Nucleus</location>
    </subcellularLocation>
</comment>
<reference evidence="7 8" key="1">
    <citation type="journal article" date="2018" name="New Phytol.">
        <title>Comparative genomics and transcriptomics depict ericoid mycorrhizal fungi as versatile saprotrophs and plant mutualists.</title>
        <authorList>
            <person name="Martino E."/>
            <person name="Morin E."/>
            <person name="Grelet G.A."/>
            <person name="Kuo A."/>
            <person name="Kohler A."/>
            <person name="Daghino S."/>
            <person name="Barry K.W."/>
            <person name="Cichocki N."/>
            <person name="Clum A."/>
            <person name="Dockter R.B."/>
            <person name="Hainaut M."/>
            <person name="Kuo R.C."/>
            <person name="LaButti K."/>
            <person name="Lindahl B.D."/>
            <person name="Lindquist E.A."/>
            <person name="Lipzen A."/>
            <person name="Khouja H.R."/>
            <person name="Magnuson J."/>
            <person name="Murat C."/>
            <person name="Ohm R.A."/>
            <person name="Singer S.W."/>
            <person name="Spatafora J.W."/>
            <person name="Wang M."/>
            <person name="Veneault-Fourrey C."/>
            <person name="Henrissat B."/>
            <person name="Grigoriev I.V."/>
            <person name="Martin F.M."/>
            <person name="Perotto S."/>
        </authorList>
    </citation>
    <scope>NUCLEOTIDE SEQUENCE [LARGE SCALE GENOMIC DNA]</scope>
    <source>
        <strain evidence="7 8">ATCC 22711</strain>
    </source>
</reference>
<keyword evidence="3" id="KW-0805">Transcription regulation</keyword>
<dbReference type="GeneID" id="36569232"/>
<dbReference type="InterPro" id="IPR050815">
    <property type="entry name" value="TF_fung"/>
</dbReference>
<dbReference type="Proteomes" id="UP000241818">
    <property type="component" value="Unassembled WGS sequence"/>
</dbReference>
<dbReference type="GO" id="GO:0003677">
    <property type="term" value="F:DNA binding"/>
    <property type="evidence" value="ECO:0007669"/>
    <property type="project" value="InterPro"/>
</dbReference>
<dbReference type="PANTHER" id="PTHR47338:SF20">
    <property type="entry name" value="ZN(II)2CYS6 TRANSCRIPTION FACTOR (EUROFUNG)"/>
    <property type="match status" value="1"/>
</dbReference>
<dbReference type="PROSITE" id="PS50048">
    <property type="entry name" value="ZN2_CY6_FUNGAL_2"/>
    <property type="match status" value="1"/>
</dbReference>
<protein>
    <recommendedName>
        <fullName evidence="6">Zn(2)-C6 fungal-type domain-containing protein</fullName>
    </recommendedName>
</protein>
<sequence>MYGGFNGMQDLNVQKANQACVSCRKQKRKCSKTLPACALCERMNRHCDYSDATPPPTAEDFNALRMKLMELESRLNGGNGIITSQTNFSTPSGGTLSGSEPLGPPIPGYTPQHESPWQGVQSRFPAIAFLDSHEFKYGGYVQNTMIAVPKPSIEIPVDVLELLGDGPSIQALLNDYFTTIHKWMPIVSQKRLTRNMASPLWEAGPDLALLLLSMKLITSRPQDGIESSHNPAYVSAKGFLALMEATGTVSLIILQAGLLITWFEYGQAIYPAAWMSAGWCVRYGNLLGINNHSEATQLIGHASTWVEQEERRRTWWGVLVTDRIVSIGSQGHILTTQEPKEDSPLPVNDDAWDDGEMSSAMYKLVSSPIDEPAGPFPRLCQASIMMGKVLKHLYGEETASENARFAASQLYLDISILSRKILEEATTSGNYLSLSSPLALTFSTLFTLCKVYSRLKASDAAPSGSPSAESLAMQAQAVDGLKTVSRSVVDFVEQINAATSSPPARDRVSPIIMDALYKAANNYAWLVRESGDEASQMALESIRHCLRRLGARWRNAAEYLRILEAQEFTYAVGSAGS</sequence>
<dbReference type="SMART" id="SM00906">
    <property type="entry name" value="Fungal_trans"/>
    <property type="match status" value="1"/>
</dbReference>
<dbReference type="InParanoid" id="A0A2T3AVP1"/>
<dbReference type="Pfam" id="PF04082">
    <property type="entry name" value="Fungal_trans"/>
    <property type="match status" value="1"/>
</dbReference>
<evidence type="ECO:0000256" key="2">
    <source>
        <dbReference type="ARBA" id="ARBA00022723"/>
    </source>
</evidence>
<dbReference type="InterPro" id="IPR007219">
    <property type="entry name" value="XnlR_reg_dom"/>
</dbReference>
<proteinExistence type="predicted"/>
<name>A0A2T3AVP1_AMORE</name>
<organism evidence="7 8">
    <name type="scientific">Amorphotheca resinae ATCC 22711</name>
    <dbReference type="NCBI Taxonomy" id="857342"/>
    <lineage>
        <taxon>Eukaryota</taxon>
        <taxon>Fungi</taxon>
        <taxon>Dikarya</taxon>
        <taxon>Ascomycota</taxon>
        <taxon>Pezizomycotina</taxon>
        <taxon>Leotiomycetes</taxon>
        <taxon>Helotiales</taxon>
        <taxon>Amorphothecaceae</taxon>
        <taxon>Amorphotheca</taxon>
    </lineage>
</organism>
<evidence type="ECO:0000256" key="5">
    <source>
        <dbReference type="ARBA" id="ARBA00023242"/>
    </source>
</evidence>
<dbReference type="EMBL" id="KZ679015">
    <property type="protein sequence ID" value="PSS12731.1"/>
    <property type="molecule type" value="Genomic_DNA"/>
</dbReference>
<dbReference type="AlphaFoldDB" id="A0A2T3AVP1"/>
<gene>
    <name evidence="7" type="ORF">M430DRAFT_107346</name>
</gene>
<dbReference type="SMART" id="SM00066">
    <property type="entry name" value="GAL4"/>
    <property type="match status" value="1"/>
</dbReference>
<dbReference type="RefSeq" id="XP_024718729.1">
    <property type="nucleotide sequence ID" value="XM_024861151.1"/>
</dbReference>
<dbReference type="GO" id="GO:0005634">
    <property type="term" value="C:nucleus"/>
    <property type="evidence" value="ECO:0007669"/>
    <property type="project" value="UniProtKB-SubCell"/>
</dbReference>
<keyword evidence="2" id="KW-0479">Metal-binding</keyword>
<dbReference type="GO" id="GO:0008270">
    <property type="term" value="F:zinc ion binding"/>
    <property type="evidence" value="ECO:0007669"/>
    <property type="project" value="InterPro"/>
</dbReference>
<accession>A0A2T3AVP1</accession>
<keyword evidence="4" id="KW-0804">Transcription</keyword>
<dbReference type="PROSITE" id="PS00463">
    <property type="entry name" value="ZN2_CY6_FUNGAL_1"/>
    <property type="match status" value="1"/>
</dbReference>
<dbReference type="InterPro" id="IPR001138">
    <property type="entry name" value="Zn2Cys6_DnaBD"/>
</dbReference>
<dbReference type="CDD" id="cd00067">
    <property type="entry name" value="GAL4"/>
    <property type="match status" value="1"/>
</dbReference>
<evidence type="ECO:0000259" key="6">
    <source>
        <dbReference type="PROSITE" id="PS50048"/>
    </source>
</evidence>
<evidence type="ECO:0000313" key="8">
    <source>
        <dbReference type="Proteomes" id="UP000241818"/>
    </source>
</evidence>
<feature type="domain" description="Zn(2)-C6 fungal-type" evidence="6">
    <location>
        <begin position="19"/>
        <end position="49"/>
    </location>
</feature>
<dbReference type="Gene3D" id="4.10.240.10">
    <property type="entry name" value="Zn(2)-C6 fungal-type DNA-binding domain"/>
    <property type="match status" value="1"/>
</dbReference>
<dbReference type="CDD" id="cd12148">
    <property type="entry name" value="fungal_TF_MHR"/>
    <property type="match status" value="1"/>
</dbReference>
<dbReference type="GO" id="GO:0006351">
    <property type="term" value="P:DNA-templated transcription"/>
    <property type="evidence" value="ECO:0007669"/>
    <property type="project" value="InterPro"/>
</dbReference>
<dbReference type="STRING" id="857342.A0A2T3AVP1"/>
<dbReference type="PANTHER" id="PTHR47338">
    <property type="entry name" value="ZN(II)2CYS6 TRANSCRIPTION FACTOR (EUROFUNG)-RELATED"/>
    <property type="match status" value="1"/>
</dbReference>
<evidence type="ECO:0000256" key="1">
    <source>
        <dbReference type="ARBA" id="ARBA00004123"/>
    </source>
</evidence>
<dbReference type="SUPFAM" id="SSF57701">
    <property type="entry name" value="Zn2/Cys6 DNA-binding domain"/>
    <property type="match status" value="1"/>
</dbReference>
<dbReference type="Pfam" id="PF00172">
    <property type="entry name" value="Zn_clus"/>
    <property type="match status" value="1"/>
</dbReference>
<keyword evidence="8" id="KW-1185">Reference proteome</keyword>
<evidence type="ECO:0000313" key="7">
    <source>
        <dbReference type="EMBL" id="PSS12731.1"/>
    </source>
</evidence>
<dbReference type="InterPro" id="IPR036864">
    <property type="entry name" value="Zn2-C6_fun-type_DNA-bd_sf"/>
</dbReference>
<dbReference type="OrthoDB" id="3862662at2759"/>
<dbReference type="GO" id="GO:0000981">
    <property type="term" value="F:DNA-binding transcription factor activity, RNA polymerase II-specific"/>
    <property type="evidence" value="ECO:0007669"/>
    <property type="project" value="InterPro"/>
</dbReference>